<evidence type="ECO:0000256" key="2">
    <source>
        <dbReference type="SAM" id="Phobius"/>
    </source>
</evidence>
<dbReference type="PANTHER" id="PTHR38043">
    <property type="entry name" value="PROTEIN HEMX"/>
    <property type="match status" value="1"/>
</dbReference>
<dbReference type="EMBL" id="RIBS01000004">
    <property type="protein sequence ID" value="RNF83601.1"/>
    <property type="molecule type" value="Genomic_DNA"/>
</dbReference>
<feature type="transmembrane region" description="Helical" evidence="2">
    <location>
        <begin position="34"/>
        <end position="55"/>
    </location>
</feature>
<proteinExistence type="predicted"/>
<feature type="region of interest" description="Disordered" evidence="1">
    <location>
        <begin position="1"/>
        <end position="28"/>
    </location>
</feature>
<keyword evidence="4" id="KW-1185">Reference proteome</keyword>
<dbReference type="PANTHER" id="PTHR38043:SF1">
    <property type="entry name" value="PROTEIN HEMX"/>
    <property type="match status" value="1"/>
</dbReference>
<evidence type="ECO:0000313" key="3">
    <source>
        <dbReference type="EMBL" id="RNF83601.1"/>
    </source>
</evidence>
<evidence type="ECO:0000256" key="1">
    <source>
        <dbReference type="SAM" id="MobiDB-lite"/>
    </source>
</evidence>
<comment type="caution">
    <text evidence="3">The sequence shown here is derived from an EMBL/GenBank/DDBJ whole genome shotgun (WGS) entry which is preliminary data.</text>
</comment>
<dbReference type="Proteomes" id="UP000267049">
    <property type="component" value="Unassembled WGS sequence"/>
</dbReference>
<dbReference type="Pfam" id="PF04375">
    <property type="entry name" value="HemX"/>
    <property type="match status" value="1"/>
</dbReference>
<dbReference type="InterPro" id="IPR007470">
    <property type="entry name" value="HemX"/>
</dbReference>
<keyword evidence="2" id="KW-0812">Transmembrane</keyword>
<keyword evidence="2" id="KW-0472">Membrane</keyword>
<protein>
    <recommendedName>
        <fullName evidence="5">Uroporphyrin-III methyltransferase</fullName>
    </recommendedName>
</protein>
<accession>A0A3M8SQL7</accession>
<organism evidence="3 4">
    <name type="scientific">Montanilutibacter psychrotolerans</name>
    <dbReference type="NCBI Taxonomy" id="1327343"/>
    <lineage>
        <taxon>Bacteria</taxon>
        <taxon>Pseudomonadati</taxon>
        <taxon>Pseudomonadota</taxon>
        <taxon>Gammaproteobacteria</taxon>
        <taxon>Lysobacterales</taxon>
        <taxon>Lysobacteraceae</taxon>
        <taxon>Montanilutibacter</taxon>
    </lineage>
</organism>
<reference evidence="3 4" key="1">
    <citation type="submission" date="2018-11" db="EMBL/GenBank/DDBJ databases">
        <title>Lysobacter cryohumiis sp. nov., isolated from soil in the Tianshan Mountains, Xinjiang, China.</title>
        <authorList>
            <person name="Luo Y."/>
            <person name="Sheng H."/>
        </authorList>
    </citation>
    <scope>NUCLEOTIDE SEQUENCE [LARGE SCALE GENOMIC DNA]</scope>
    <source>
        <strain evidence="3 4">ZS60</strain>
    </source>
</reference>
<dbReference type="AlphaFoldDB" id="A0A3M8SQL7"/>
<evidence type="ECO:0008006" key="5">
    <source>
        <dbReference type="Google" id="ProtNLM"/>
    </source>
</evidence>
<evidence type="ECO:0000313" key="4">
    <source>
        <dbReference type="Proteomes" id="UP000267049"/>
    </source>
</evidence>
<name>A0A3M8SQL7_9GAMM</name>
<gene>
    <name evidence="3" type="ORF">EER27_09420</name>
</gene>
<keyword evidence="2" id="KW-1133">Transmembrane helix</keyword>
<sequence length="341" mass="37258">MTPSPRTDPPAVAVSSTDNAPAAPPVAPRRKSHAWPWLLLLVALGLAGWFGRNWWQAHDARQRDAVIGTDQRLEALDDRVDGLRRDQRAQNQRLQQADATNRVLRDELLGIGQRSTLIEDSVAKLADPDRHGAQALRLDEAELLLTMGQQRLQVAGDLDGARRAYALAAGVLDGVDDPAYLSLRQTLVQERAGLDAVGAEPRVRAMARLEAFANTQTVPPSRTSAATDTRAPWWKRAFGSIVQVQPTDRAVAVHPADRSAALAGLQLEISLARAAAERRDQAGYRAALSRADAWLTRLHPESAALRNLRDELRQIGAMPLSLSLATLGSTLQQLRQLRTAR</sequence>
<dbReference type="OrthoDB" id="6028255at2"/>